<dbReference type="EMBL" id="JASBWT010000035">
    <property type="protein sequence ID" value="KAJ9092778.1"/>
    <property type="molecule type" value="Genomic_DNA"/>
</dbReference>
<dbReference type="Proteomes" id="UP001227268">
    <property type="component" value="Unassembled WGS sequence"/>
</dbReference>
<accession>A0ACC2V116</accession>
<reference evidence="1" key="1">
    <citation type="submission" date="2023-04" db="EMBL/GenBank/DDBJ databases">
        <title>Draft Genome sequencing of Naganishia species isolated from polar environments using Oxford Nanopore Technology.</title>
        <authorList>
            <person name="Leo P."/>
            <person name="Venkateswaran K."/>
        </authorList>
    </citation>
    <scope>NUCLEOTIDE SEQUENCE</scope>
    <source>
        <strain evidence="1">MNA-CCFEE 5423</strain>
    </source>
</reference>
<comment type="caution">
    <text evidence="1">The sequence shown here is derived from an EMBL/GenBank/DDBJ whole genome shotgun (WGS) entry which is preliminary data.</text>
</comment>
<organism evidence="1 2">
    <name type="scientific">Naganishia friedmannii</name>
    <dbReference type="NCBI Taxonomy" id="89922"/>
    <lineage>
        <taxon>Eukaryota</taxon>
        <taxon>Fungi</taxon>
        <taxon>Dikarya</taxon>
        <taxon>Basidiomycota</taxon>
        <taxon>Agaricomycotina</taxon>
        <taxon>Tremellomycetes</taxon>
        <taxon>Filobasidiales</taxon>
        <taxon>Filobasidiaceae</taxon>
        <taxon>Naganishia</taxon>
    </lineage>
</organism>
<proteinExistence type="predicted"/>
<gene>
    <name evidence="1" type="ORF">QFC21_006652</name>
</gene>
<evidence type="ECO:0000313" key="1">
    <source>
        <dbReference type="EMBL" id="KAJ9092778.1"/>
    </source>
</evidence>
<sequence>MVEARIDVGDRGGRCYVDTVKNAFAIIPSLLSNGVAVSDLQFTTIVATNGNGTHSREIILITGAGGWLGGVLAQVIRKDPVYTDAHLILADIVEPKPPKGVSEDDYVVIKADLSEKSGVQSLFTTKLGPPSVIYCLHGIMSRGAEDNFDLGMKINIDSTRLVLEAARKYKAPNGQPAKFIFTSSIAVFGGPLPHEVMPETQASPEGSRRGFVDGRVIRVPTIVVRPGLPSPATSAFLSGIIREPLHGVEAICPIGDSFDDPALDELEAWVASPGNVIENFVFASKVDTSNFKKHSRTVNLPGFTVSIKQELEALKDVCGQETLDLVKYKKDPVNARIVGSWPRAFNNEYSLSLGFVLHPGGFRQIVENFKADVAAGRA</sequence>
<protein>
    <submittedName>
        <fullName evidence="1">Uncharacterized protein</fullName>
    </submittedName>
</protein>
<evidence type="ECO:0000313" key="2">
    <source>
        <dbReference type="Proteomes" id="UP001227268"/>
    </source>
</evidence>
<name>A0ACC2V116_9TREE</name>
<keyword evidence="2" id="KW-1185">Reference proteome</keyword>